<feature type="region of interest" description="Disordered" evidence="5">
    <location>
        <begin position="1"/>
        <end position="60"/>
    </location>
</feature>
<evidence type="ECO:0000256" key="1">
    <source>
        <dbReference type="ARBA" id="ARBA00022723"/>
    </source>
</evidence>
<proteinExistence type="predicted"/>
<evidence type="ECO:0000259" key="6">
    <source>
        <dbReference type="PROSITE" id="PS50865"/>
    </source>
</evidence>
<dbReference type="PANTHER" id="PTHR10237:SF14">
    <property type="entry name" value="MYND-TYPE DOMAIN-CONTAINING PROTEIN"/>
    <property type="match status" value="1"/>
</dbReference>
<organism evidence="7 8">
    <name type="scientific">Zasmidium cellare ATCC 36951</name>
    <dbReference type="NCBI Taxonomy" id="1080233"/>
    <lineage>
        <taxon>Eukaryota</taxon>
        <taxon>Fungi</taxon>
        <taxon>Dikarya</taxon>
        <taxon>Ascomycota</taxon>
        <taxon>Pezizomycotina</taxon>
        <taxon>Dothideomycetes</taxon>
        <taxon>Dothideomycetidae</taxon>
        <taxon>Mycosphaerellales</taxon>
        <taxon>Mycosphaerellaceae</taxon>
        <taxon>Zasmidium</taxon>
    </lineage>
</organism>
<dbReference type="GO" id="GO:0000981">
    <property type="term" value="F:DNA-binding transcription factor activity, RNA polymerase II-specific"/>
    <property type="evidence" value="ECO:0007669"/>
    <property type="project" value="TreeGrafter"/>
</dbReference>
<gene>
    <name evidence="7" type="ORF">M409DRAFT_29910</name>
</gene>
<evidence type="ECO:0000256" key="4">
    <source>
        <dbReference type="PROSITE-ProRule" id="PRU00134"/>
    </source>
</evidence>
<evidence type="ECO:0000256" key="2">
    <source>
        <dbReference type="ARBA" id="ARBA00022771"/>
    </source>
</evidence>
<keyword evidence="1" id="KW-0479">Metal-binding</keyword>
<evidence type="ECO:0000256" key="3">
    <source>
        <dbReference type="ARBA" id="ARBA00022833"/>
    </source>
</evidence>
<keyword evidence="8" id="KW-1185">Reference proteome</keyword>
<protein>
    <recommendedName>
        <fullName evidence="6">MYND-type domain-containing protein</fullName>
    </recommendedName>
</protein>
<dbReference type="Proteomes" id="UP000799537">
    <property type="component" value="Unassembled WGS sequence"/>
</dbReference>
<evidence type="ECO:0000313" key="7">
    <source>
        <dbReference type="EMBL" id="KAF2159590.1"/>
    </source>
</evidence>
<dbReference type="PROSITE" id="PS50865">
    <property type="entry name" value="ZF_MYND_2"/>
    <property type="match status" value="1"/>
</dbReference>
<dbReference type="GO" id="GO:0005634">
    <property type="term" value="C:nucleus"/>
    <property type="evidence" value="ECO:0007669"/>
    <property type="project" value="TreeGrafter"/>
</dbReference>
<dbReference type="Pfam" id="PF01753">
    <property type="entry name" value="zf-MYND"/>
    <property type="match status" value="1"/>
</dbReference>
<dbReference type="InterPro" id="IPR024119">
    <property type="entry name" value="TF_DEAF-1"/>
</dbReference>
<feature type="region of interest" description="Disordered" evidence="5">
    <location>
        <begin position="135"/>
        <end position="165"/>
    </location>
</feature>
<evidence type="ECO:0000313" key="8">
    <source>
        <dbReference type="Proteomes" id="UP000799537"/>
    </source>
</evidence>
<dbReference type="AlphaFoldDB" id="A0A6A6C0B0"/>
<dbReference type="InterPro" id="IPR002893">
    <property type="entry name" value="Znf_MYND"/>
</dbReference>
<dbReference type="PANTHER" id="PTHR10237">
    <property type="entry name" value="DEFORMED EPIDERMAL AUTOREGULATORY FACTOR 1 HOMOLOG SUPPRESSIN"/>
    <property type="match status" value="1"/>
</dbReference>
<feature type="compositionally biased region" description="Acidic residues" evidence="5">
    <location>
        <begin position="137"/>
        <end position="157"/>
    </location>
</feature>
<feature type="compositionally biased region" description="Basic and acidic residues" evidence="5">
    <location>
        <begin position="27"/>
        <end position="45"/>
    </location>
</feature>
<dbReference type="EMBL" id="ML993635">
    <property type="protein sequence ID" value="KAF2159590.1"/>
    <property type="molecule type" value="Genomic_DNA"/>
</dbReference>
<accession>A0A6A6C0B0</accession>
<feature type="compositionally biased region" description="Polar residues" evidence="5">
    <location>
        <begin position="47"/>
        <end position="60"/>
    </location>
</feature>
<dbReference type="OrthoDB" id="437457at2759"/>
<feature type="domain" description="MYND-type" evidence="6">
    <location>
        <begin position="63"/>
        <end position="99"/>
    </location>
</feature>
<keyword evidence="3" id="KW-0862">Zinc</keyword>
<dbReference type="RefSeq" id="XP_033660479.1">
    <property type="nucleotide sequence ID" value="XM_033809676.1"/>
</dbReference>
<reference evidence="7" key="1">
    <citation type="journal article" date="2020" name="Stud. Mycol.">
        <title>101 Dothideomycetes genomes: a test case for predicting lifestyles and emergence of pathogens.</title>
        <authorList>
            <person name="Haridas S."/>
            <person name="Albert R."/>
            <person name="Binder M."/>
            <person name="Bloem J."/>
            <person name="Labutti K."/>
            <person name="Salamov A."/>
            <person name="Andreopoulos B."/>
            <person name="Baker S."/>
            <person name="Barry K."/>
            <person name="Bills G."/>
            <person name="Bluhm B."/>
            <person name="Cannon C."/>
            <person name="Castanera R."/>
            <person name="Culley D."/>
            <person name="Daum C."/>
            <person name="Ezra D."/>
            <person name="Gonzalez J."/>
            <person name="Henrissat B."/>
            <person name="Kuo A."/>
            <person name="Liang C."/>
            <person name="Lipzen A."/>
            <person name="Lutzoni F."/>
            <person name="Magnuson J."/>
            <person name="Mondo S."/>
            <person name="Nolan M."/>
            <person name="Ohm R."/>
            <person name="Pangilinan J."/>
            <person name="Park H.-J."/>
            <person name="Ramirez L."/>
            <person name="Alfaro M."/>
            <person name="Sun H."/>
            <person name="Tritt A."/>
            <person name="Yoshinaga Y."/>
            <person name="Zwiers L.-H."/>
            <person name="Turgeon B."/>
            <person name="Goodwin S."/>
            <person name="Spatafora J."/>
            <person name="Crous P."/>
            <person name="Grigoriev I."/>
        </authorList>
    </citation>
    <scope>NUCLEOTIDE SEQUENCE</scope>
    <source>
        <strain evidence="7">ATCC 36951</strain>
    </source>
</reference>
<dbReference type="SUPFAM" id="SSF144232">
    <property type="entry name" value="HIT/MYND zinc finger-like"/>
    <property type="match status" value="1"/>
</dbReference>
<dbReference type="GO" id="GO:0008270">
    <property type="term" value="F:zinc ion binding"/>
    <property type="evidence" value="ECO:0007669"/>
    <property type="project" value="UniProtKB-KW"/>
</dbReference>
<evidence type="ECO:0000256" key="5">
    <source>
        <dbReference type="SAM" id="MobiDB-lite"/>
    </source>
</evidence>
<name>A0A6A6C0B0_ZASCE</name>
<dbReference type="Gene3D" id="6.10.140.2220">
    <property type="match status" value="1"/>
</dbReference>
<keyword evidence="2 4" id="KW-0863">Zinc-finger</keyword>
<sequence length="278" mass="30962">MSDPSNADASTATASTSKNNIEPSNDTVRDGAHLKDTDFNDKKTDNISTGNNNAPTNSAGTHCGHCSKPATLQCAGCRNIKYCNTHCQKQDWRMHKSLCKTFADFTTSPGRGFRRVIVLPRDSNEPRFAWMETWVGEPEDDEDYDSEDEGEIDEESGLPEFDPERGSELGYPADLFNFSFRSYNEIIAGKIGGGEHLDHCIAVYLEENHGYPVNQCLDFLTHGKAARELGLAGKGLLVIYCTSKCMQPKFVRDANCSDLRLGISGWFEYNILHASRKW</sequence>
<dbReference type="GeneID" id="54562948"/>